<dbReference type="Pfam" id="PF07705">
    <property type="entry name" value="CARDB"/>
    <property type="match status" value="1"/>
</dbReference>
<feature type="domain" description="CARDB" evidence="1">
    <location>
        <begin position="66"/>
        <end position="171"/>
    </location>
</feature>
<dbReference type="Proteomes" id="UP000697710">
    <property type="component" value="Unassembled WGS sequence"/>
</dbReference>
<comment type="caution">
    <text evidence="2">The sequence shown here is derived from an EMBL/GenBank/DDBJ whole genome shotgun (WGS) entry which is preliminary data.</text>
</comment>
<dbReference type="InterPro" id="IPR013783">
    <property type="entry name" value="Ig-like_fold"/>
</dbReference>
<organism evidence="2 3">
    <name type="scientific">Eiseniibacteriota bacterium</name>
    <dbReference type="NCBI Taxonomy" id="2212470"/>
    <lineage>
        <taxon>Bacteria</taxon>
        <taxon>Candidatus Eiseniibacteriota</taxon>
    </lineage>
</organism>
<accession>A0A956LVE1</accession>
<reference evidence="2" key="1">
    <citation type="submission" date="2020-04" db="EMBL/GenBank/DDBJ databases">
        <authorList>
            <person name="Zhang T."/>
        </authorList>
    </citation>
    <scope>NUCLEOTIDE SEQUENCE</scope>
    <source>
        <strain evidence="2">HKST-UBA01</strain>
    </source>
</reference>
<dbReference type="Gene3D" id="2.60.40.10">
    <property type="entry name" value="Immunoglobulins"/>
    <property type="match status" value="1"/>
</dbReference>
<dbReference type="InterPro" id="IPR011635">
    <property type="entry name" value="CARDB"/>
</dbReference>
<proteinExistence type="predicted"/>
<name>A0A956LVE1_UNCEI</name>
<gene>
    <name evidence="2" type="ORF">KC729_00185</name>
</gene>
<sequence>MRILLATLHLVFGLAASTPHVVIANGTVVDTLSSSSAGSLTFESDLRGRFEIMPVGEVPIPPTECPDLVVTTVHAEAPCNNGRWDVTFTIANVGQAPAGAFRSRVTLQSPAGEEPSIKCEYDYAGLPVGASEDRTCKLATNRPDEPVGQWRVRIIADHQGQVAESDETNNEW</sequence>
<evidence type="ECO:0000313" key="2">
    <source>
        <dbReference type="EMBL" id="MCA9726068.1"/>
    </source>
</evidence>
<evidence type="ECO:0000313" key="3">
    <source>
        <dbReference type="Proteomes" id="UP000697710"/>
    </source>
</evidence>
<dbReference type="AlphaFoldDB" id="A0A956LVE1"/>
<evidence type="ECO:0000259" key="1">
    <source>
        <dbReference type="Pfam" id="PF07705"/>
    </source>
</evidence>
<dbReference type="EMBL" id="JAGQHR010000001">
    <property type="protein sequence ID" value="MCA9726068.1"/>
    <property type="molecule type" value="Genomic_DNA"/>
</dbReference>
<reference evidence="2" key="2">
    <citation type="journal article" date="2021" name="Microbiome">
        <title>Successional dynamics and alternative stable states in a saline activated sludge microbial community over 9 years.</title>
        <authorList>
            <person name="Wang Y."/>
            <person name="Ye J."/>
            <person name="Ju F."/>
            <person name="Liu L."/>
            <person name="Boyd J.A."/>
            <person name="Deng Y."/>
            <person name="Parks D.H."/>
            <person name="Jiang X."/>
            <person name="Yin X."/>
            <person name="Woodcroft B.J."/>
            <person name="Tyson G.W."/>
            <person name="Hugenholtz P."/>
            <person name="Polz M.F."/>
            <person name="Zhang T."/>
        </authorList>
    </citation>
    <scope>NUCLEOTIDE SEQUENCE</scope>
    <source>
        <strain evidence="2">HKST-UBA01</strain>
    </source>
</reference>
<protein>
    <recommendedName>
        <fullName evidence="1">CARDB domain-containing protein</fullName>
    </recommendedName>
</protein>